<sequence>MHITKLWVVFLLGLVIPMATQARQTLAVGVYDYPPFYQTHMGEADGVIPDVLHLLNQAQSEVEFVLYATTARRRYKDFQDGKFDLLLFENRQWGWQDYPVHASETLFSGGEVWVTMAASDRHQSYFKQLQGKTLVGVLGYHYGFADLDADPHRLHQHFGMQLVDSQDKVMELLLQERADMGLVAYSFINRYLHQHPELKPRLLISDTFDQQYQHGALLREDATITIEWLNSLFSRLKDNGQLRALWHQHHLLQAPESKSP</sequence>
<dbReference type="InterPro" id="IPR001638">
    <property type="entry name" value="Solute-binding_3/MltF_N"/>
</dbReference>
<evidence type="ECO:0000256" key="2">
    <source>
        <dbReference type="ARBA" id="ARBA00022729"/>
    </source>
</evidence>
<dbReference type="EMBL" id="BAAAEI010000008">
    <property type="protein sequence ID" value="GAA0354848.1"/>
    <property type="molecule type" value="Genomic_DNA"/>
</dbReference>
<dbReference type="Gene3D" id="3.40.190.10">
    <property type="entry name" value="Periplasmic binding protein-like II"/>
    <property type="match status" value="2"/>
</dbReference>
<dbReference type="PANTHER" id="PTHR35936">
    <property type="entry name" value="MEMBRANE-BOUND LYTIC MUREIN TRANSGLYCOSYLASE F"/>
    <property type="match status" value="1"/>
</dbReference>
<evidence type="ECO:0000313" key="5">
    <source>
        <dbReference type="Proteomes" id="UP001501757"/>
    </source>
</evidence>
<feature type="domain" description="Solute-binding protein family 3/N-terminal" evidence="3">
    <location>
        <begin position="25"/>
        <end position="254"/>
    </location>
</feature>
<dbReference type="SMART" id="SM00062">
    <property type="entry name" value="PBPb"/>
    <property type="match status" value="1"/>
</dbReference>
<accession>A0ABN0X4W8</accession>
<dbReference type="SUPFAM" id="SSF53850">
    <property type="entry name" value="Periplasmic binding protein-like II"/>
    <property type="match status" value="1"/>
</dbReference>
<comment type="similarity">
    <text evidence="1">Belongs to the bacterial solute-binding protein 3 family.</text>
</comment>
<evidence type="ECO:0000313" key="4">
    <source>
        <dbReference type="EMBL" id="GAA0354848.1"/>
    </source>
</evidence>
<keyword evidence="5" id="KW-1185">Reference proteome</keyword>
<evidence type="ECO:0000256" key="1">
    <source>
        <dbReference type="ARBA" id="ARBA00010333"/>
    </source>
</evidence>
<keyword evidence="2" id="KW-0732">Signal</keyword>
<proteinExistence type="inferred from homology"/>
<reference evidence="4 5" key="1">
    <citation type="journal article" date="2019" name="Int. J. Syst. Evol. Microbiol.">
        <title>The Global Catalogue of Microorganisms (GCM) 10K type strain sequencing project: providing services to taxonomists for standard genome sequencing and annotation.</title>
        <authorList>
            <consortium name="The Broad Institute Genomics Platform"/>
            <consortium name="The Broad Institute Genome Sequencing Center for Infectious Disease"/>
            <person name="Wu L."/>
            <person name="Ma J."/>
        </authorList>
    </citation>
    <scope>NUCLEOTIDE SEQUENCE [LARGE SCALE GENOMIC DNA]</scope>
    <source>
        <strain evidence="4 5">JCM 13378</strain>
    </source>
</reference>
<protein>
    <submittedName>
        <fullName evidence="4">Transporter substrate-binding domain-containing protein</fullName>
    </submittedName>
</protein>
<organism evidence="4 5">
    <name type="scientific">Bowmanella denitrificans</name>
    <dbReference type="NCBI Taxonomy" id="366582"/>
    <lineage>
        <taxon>Bacteria</taxon>
        <taxon>Pseudomonadati</taxon>
        <taxon>Pseudomonadota</taxon>
        <taxon>Gammaproteobacteria</taxon>
        <taxon>Alteromonadales</taxon>
        <taxon>Alteromonadaceae</taxon>
        <taxon>Bowmanella</taxon>
    </lineage>
</organism>
<evidence type="ECO:0000259" key="3">
    <source>
        <dbReference type="SMART" id="SM00062"/>
    </source>
</evidence>
<comment type="caution">
    <text evidence="4">The sequence shown here is derived from an EMBL/GenBank/DDBJ whole genome shotgun (WGS) entry which is preliminary data.</text>
</comment>
<gene>
    <name evidence="4" type="ORF">GCM10009092_18920</name>
</gene>
<dbReference type="PANTHER" id="PTHR35936:SF25">
    <property type="entry name" value="ABC TRANSPORTER SUBSTRATE-BINDING PROTEIN"/>
    <property type="match status" value="1"/>
</dbReference>
<name>A0ABN0X4W8_9ALTE</name>
<dbReference type="Proteomes" id="UP001501757">
    <property type="component" value="Unassembled WGS sequence"/>
</dbReference>